<organism evidence="1 2">
    <name type="scientific">Algoriphagus yeomjeoni</name>
    <dbReference type="NCBI Taxonomy" id="291403"/>
    <lineage>
        <taxon>Bacteria</taxon>
        <taxon>Pseudomonadati</taxon>
        <taxon>Bacteroidota</taxon>
        <taxon>Cytophagia</taxon>
        <taxon>Cytophagales</taxon>
        <taxon>Cyclobacteriaceae</taxon>
        <taxon>Algoriphagus</taxon>
    </lineage>
</organism>
<dbReference type="AlphaFoldDB" id="A0A327PBT5"/>
<dbReference type="EMBL" id="QLLK01000007">
    <property type="protein sequence ID" value="RAI88512.1"/>
    <property type="molecule type" value="Genomic_DNA"/>
</dbReference>
<dbReference type="Gene3D" id="2.180.10.10">
    <property type="entry name" value="RHS repeat-associated core"/>
    <property type="match status" value="1"/>
</dbReference>
<gene>
    <name evidence="1" type="ORF">LV83_02813</name>
</gene>
<accession>A0A327PBT5</accession>
<name>A0A327PBT5_9BACT</name>
<reference evidence="1 2" key="1">
    <citation type="submission" date="2018-06" db="EMBL/GenBank/DDBJ databases">
        <title>Genomic Encyclopedia of Archaeal and Bacterial Type Strains, Phase II (KMG-II): from individual species to whole genera.</title>
        <authorList>
            <person name="Goeker M."/>
        </authorList>
    </citation>
    <scope>NUCLEOTIDE SEQUENCE [LARGE SCALE GENOMIC DNA]</scope>
    <source>
        <strain evidence="1 2">DSM 23446</strain>
    </source>
</reference>
<keyword evidence="2" id="KW-1185">Reference proteome</keyword>
<comment type="caution">
    <text evidence="1">The sequence shown here is derived from an EMBL/GenBank/DDBJ whole genome shotgun (WGS) entry which is preliminary data.</text>
</comment>
<evidence type="ECO:0000313" key="1">
    <source>
        <dbReference type="EMBL" id="RAI88512.1"/>
    </source>
</evidence>
<protein>
    <submittedName>
        <fullName evidence="1">RHS repeat-associated protein</fullName>
    </submittedName>
</protein>
<dbReference type="Proteomes" id="UP000249610">
    <property type="component" value="Unassembled WGS sequence"/>
</dbReference>
<evidence type="ECO:0000313" key="2">
    <source>
        <dbReference type="Proteomes" id="UP000249610"/>
    </source>
</evidence>
<proteinExistence type="predicted"/>
<sequence>MYDATIGRWSVVDPLAELDRKSSPYSFAFNNPILFIDPDGMFGDFYDERGKKLGTDGNDDGRIYVVPNRQEAKSIQATNQSGGTTQVSSVSSAVELPSAYVRGEMGVAVENANNPNASVGDTQGGFHEEGGMFGTDANGNEKVVHAQPGQVAIPGQDAVATVDVFSGETATNSLSSIEGTFHTHPSGTNAAGGFDQSPSDFIDKTTGQRKGDIPSAQSQANPGSVYHVKGNHYVLGTGNNKVTIYNGGNPKVATFPLNKFTTIGVKK</sequence>